<accession>A0A820IJ56</accession>
<dbReference type="AlphaFoldDB" id="A0A820IJ56"/>
<protein>
    <submittedName>
        <fullName evidence="2">Uncharacterized protein</fullName>
    </submittedName>
</protein>
<comment type="caution">
    <text evidence="2">The sequence shown here is derived from an EMBL/GenBank/DDBJ whole genome shotgun (WGS) entry which is preliminary data.</text>
</comment>
<reference evidence="2" key="1">
    <citation type="submission" date="2021-02" db="EMBL/GenBank/DDBJ databases">
        <authorList>
            <person name="Nowell W R."/>
        </authorList>
    </citation>
    <scope>NUCLEOTIDE SEQUENCE</scope>
</reference>
<evidence type="ECO:0000313" key="2">
    <source>
        <dbReference type="EMBL" id="CAF4311972.1"/>
    </source>
</evidence>
<proteinExistence type="predicted"/>
<organism evidence="2 3">
    <name type="scientific">Rotaria sordida</name>
    <dbReference type="NCBI Taxonomy" id="392033"/>
    <lineage>
        <taxon>Eukaryota</taxon>
        <taxon>Metazoa</taxon>
        <taxon>Spiralia</taxon>
        <taxon>Gnathifera</taxon>
        <taxon>Rotifera</taxon>
        <taxon>Eurotatoria</taxon>
        <taxon>Bdelloidea</taxon>
        <taxon>Philodinida</taxon>
        <taxon>Philodinidae</taxon>
        <taxon>Rotaria</taxon>
    </lineage>
</organism>
<name>A0A820IJ56_9BILA</name>
<sequence>ILYKKQDSLTRSIKTSNQHAFVDIVKMVALKEIDNTIKQSMRLRSMSSPVKPRSNTSANLQKESIMTLNKNSNKSDRRFRREGAEGDRPSLPELLEHVQK</sequence>
<feature type="region of interest" description="Disordered" evidence="1">
    <location>
        <begin position="42"/>
        <end position="100"/>
    </location>
</feature>
<evidence type="ECO:0000313" key="3">
    <source>
        <dbReference type="Proteomes" id="UP000663823"/>
    </source>
</evidence>
<gene>
    <name evidence="2" type="ORF">OTI717_LOCUS42375</name>
</gene>
<feature type="non-terminal residue" evidence="2">
    <location>
        <position position="1"/>
    </location>
</feature>
<feature type="compositionally biased region" description="Polar residues" evidence="1">
    <location>
        <begin position="45"/>
        <end position="72"/>
    </location>
</feature>
<dbReference type="EMBL" id="CAJOAX010050606">
    <property type="protein sequence ID" value="CAF4311972.1"/>
    <property type="molecule type" value="Genomic_DNA"/>
</dbReference>
<feature type="compositionally biased region" description="Basic and acidic residues" evidence="1">
    <location>
        <begin position="73"/>
        <end position="100"/>
    </location>
</feature>
<dbReference type="Proteomes" id="UP000663823">
    <property type="component" value="Unassembled WGS sequence"/>
</dbReference>
<evidence type="ECO:0000256" key="1">
    <source>
        <dbReference type="SAM" id="MobiDB-lite"/>
    </source>
</evidence>